<dbReference type="Proteomes" id="UP000029965">
    <property type="component" value="Chromosome 21"/>
</dbReference>
<evidence type="ECO:0000256" key="5">
    <source>
        <dbReference type="ARBA" id="ARBA00023136"/>
    </source>
</evidence>
<dbReference type="Pfam" id="PF07686">
    <property type="entry name" value="V-set"/>
    <property type="match status" value="1"/>
</dbReference>
<dbReference type="eggNOG" id="ENOG502SNBC">
    <property type="taxonomic scope" value="Eukaryota"/>
</dbReference>
<dbReference type="SMART" id="SM00409">
    <property type="entry name" value="IG"/>
    <property type="match status" value="1"/>
</dbReference>
<accession>A0A0D9R668</accession>
<evidence type="ECO:0000256" key="1">
    <source>
        <dbReference type="ARBA" id="ARBA00004236"/>
    </source>
</evidence>
<dbReference type="SUPFAM" id="SSF48726">
    <property type="entry name" value="Immunoglobulin"/>
    <property type="match status" value="1"/>
</dbReference>
<keyword evidence="4" id="KW-0391">Immunity</keyword>
<reference evidence="7" key="2">
    <citation type="submission" date="2025-08" db="UniProtKB">
        <authorList>
            <consortium name="Ensembl"/>
        </authorList>
    </citation>
    <scope>IDENTIFICATION</scope>
</reference>
<feature type="domain" description="Ig-like" evidence="6">
    <location>
        <begin position="104"/>
        <end position="203"/>
    </location>
</feature>
<dbReference type="SMART" id="SM00406">
    <property type="entry name" value="IGv"/>
    <property type="match status" value="1"/>
</dbReference>
<evidence type="ECO:0000313" key="7">
    <source>
        <dbReference type="Ensembl" id="ENSCSAP00000004107.1"/>
    </source>
</evidence>
<dbReference type="PANTHER" id="PTHR23268:SF101">
    <property type="entry name" value="T CELL RECEPTOR BETA VARIABLE 9"/>
    <property type="match status" value="1"/>
</dbReference>
<evidence type="ECO:0000256" key="3">
    <source>
        <dbReference type="ARBA" id="ARBA00022729"/>
    </source>
</evidence>
<dbReference type="GeneTree" id="ENSGT00940000154270"/>
<dbReference type="InterPro" id="IPR050413">
    <property type="entry name" value="TCR_beta_variable"/>
</dbReference>
<sequence>MWSRGDCVQSSSRLASGLCKTGIVHGVAEPEACQRVQWAGVACRGKYVSAVTSQANAPIRKKRAWDLHNTYYRDTSPELGDPAMGFRLLCCVAFCLLGAGSVDSGVTQTPKHLITAIGQQVTLRCSPRSGDLSVYWYQQSLGQGLQFLIQYYNGAERAKGNILERFSAQQFPDLHSELNLSSLELGDSALYFCASSLAQPCVSISLLCNNIPAPLRK</sequence>
<organism evidence="7 8">
    <name type="scientific">Chlorocebus sabaeus</name>
    <name type="common">Green monkey</name>
    <name type="synonym">Simia sabaea</name>
    <dbReference type="NCBI Taxonomy" id="60711"/>
    <lineage>
        <taxon>Eukaryota</taxon>
        <taxon>Metazoa</taxon>
        <taxon>Chordata</taxon>
        <taxon>Craniata</taxon>
        <taxon>Vertebrata</taxon>
        <taxon>Euteleostomi</taxon>
        <taxon>Mammalia</taxon>
        <taxon>Eutheria</taxon>
        <taxon>Euarchontoglires</taxon>
        <taxon>Primates</taxon>
        <taxon>Haplorrhini</taxon>
        <taxon>Catarrhini</taxon>
        <taxon>Cercopithecidae</taxon>
        <taxon>Cercopithecinae</taxon>
        <taxon>Chlorocebus</taxon>
    </lineage>
</organism>
<reference evidence="7 8" key="1">
    <citation type="submission" date="2014-03" db="EMBL/GenBank/DDBJ databases">
        <authorList>
            <person name="Warren W."/>
            <person name="Wilson R.K."/>
        </authorList>
    </citation>
    <scope>NUCLEOTIDE SEQUENCE</scope>
</reference>
<keyword evidence="2" id="KW-1003">Cell membrane</keyword>
<protein>
    <recommendedName>
        <fullName evidence="6">Ig-like domain-containing protein</fullName>
    </recommendedName>
</protein>
<comment type="subcellular location">
    <subcellularLocation>
        <location evidence="1">Cell membrane</location>
    </subcellularLocation>
</comment>
<dbReference type="GO" id="GO:0007166">
    <property type="term" value="P:cell surface receptor signaling pathway"/>
    <property type="evidence" value="ECO:0007669"/>
    <property type="project" value="TreeGrafter"/>
</dbReference>
<dbReference type="PANTHER" id="PTHR23268">
    <property type="entry name" value="T-CELL RECEPTOR BETA CHAIN"/>
    <property type="match status" value="1"/>
</dbReference>
<proteinExistence type="predicted"/>
<keyword evidence="3" id="KW-0732">Signal</keyword>
<dbReference type="InterPro" id="IPR003599">
    <property type="entry name" value="Ig_sub"/>
</dbReference>
<name>A0A0D9R668_CHLSB</name>
<keyword evidence="8" id="KW-1185">Reference proteome</keyword>
<dbReference type="InterPro" id="IPR013106">
    <property type="entry name" value="Ig_V-set"/>
</dbReference>
<dbReference type="GO" id="GO:0005886">
    <property type="term" value="C:plasma membrane"/>
    <property type="evidence" value="ECO:0007669"/>
    <property type="project" value="UniProtKB-SubCell"/>
</dbReference>
<dbReference type="AlphaFoldDB" id="A0A0D9R668"/>
<dbReference type="InterPro" id="IPR007110">
    <property type="entry name" value="Ig-like_dom"/>
</dbReference>
<dbReference type="PROSITE" id="PS50835">
    <property type="entry name" value="IG_LIKE"/>
    <property type="match status" value="1"/>
</dbReference>
<dbReference type="GO" id="GO:0002376">
    <property type="term" value="P:immune system process"/>
    <property type="evidence" value="ECO:0007669"/>
    <property type="project" value="UniProtKB-KW"/>
</dbReference>
<dbReference type="Ensembl" id="ENSCSAT00000005890.1">
    <property type="protein sequence ID" value="ENSCSAP00000004107.1"/>
    <property type="gene ID" value="ENSCSAG00000007839.1"/>
</dbReference>
<evidence type="ECO:0000256" key="2">
    <source>
        <dbReference type="ARBA" id="ARBA00022475"/>
    </source>
</evidence>
<dbReference type="InterPro" id="IPR036179">
    <property type="entry name" value="Ig-like_dom_sf"/>
</dbReference>
<evidence type="ECO:0000256" key="4">
    <source>
        <dbReference type="ARBA" id="ARBA00022859"/>
    </source>
</evidence>
<evidence type="ECO:0000259" key="6">
    <source>
        <dbReference type="PROSITE" id="PS50835"/>
    </source>
</evidence>
<dbReference type="InterPro" id="IPR013783">
    <property type="entry name" value="Ig-like_fold"/>
</dbReference>
<dbReference type="Bgee" id="ENSCSAG00000007839">
    <property type="expression patterns" value="Expressed in blood"/>
</dbReference>
<reference evidence="7" key="3">
    <citation type="submission" date="2025-09" db="UniProtKB">
        <authorList>
            <consortium name="Ensembl"/>
        </authorList>
    </citation>
    <scope>IDENTIFICATION</scope>
</reference>
<dbReference type="EMBL" id="AQIB01162313">
    <property type="status" value="NOT_ANNOTATED_CDS"/>
    <property type="molecule type" value="Genomic_DNA"/>
</dbReference>
<dbReference type="Gene3D" id="2.60.40.10">
    <property type="entry name" value="Immunoglobulins"/>
    <property type="match status" value="1"/>
</dbReference>
<evidence type="ECO:0000313" key="8">
    <source>
        <dbReference type="Proteomes" id="UP000029965"/>
    </source>
</evidence>
<keyword evidence="5" id="KW-0472">Membrane</keyword>
<dbReference type="STRING" id="60711.ENSCSAP00000004107"/>